<evidence type="ECO:0000313" key="2">
    <source>
        <dbReference type="EMBL" id="BAS87611.1"/>
    </source>
</evidence>
<feature type="non-terminal residue" evidence="2">
    <location>
        <position position="145"/>
    </location>
</feature>
<organism evidence="2 3">
    <name type="scientific">Oryza sativa subsp. japonica</name>
    <name type="common">Rice</name>
    <dbReference type="NCBI Taxonomy" id="39947"/>
    <lineage>
        <taxon>Eukaryota</taxon>
        <taxon>Viridiplantae</taxon>
        <taxon>Streptophyta</taxon>
        <taxon>Embryophyta</taxon>
        <taxon>Tracheophyta</taxon>
        <taxon>Spermatophyta</taxon>
        <taxon>Magnoliopsida</taxon>
        <taxon>Liliopsida</taxon>
        <taxon>Poales</taxon>
        <taxon>Poaceae</taxon>
        <taxon>BOP clade</taxon>
        <taxon>Oryzoideae</taxon>
        <taxon>Oryzeae</taxon>
        <taxon>Oryzinae</taxon>
        <taxon>Oryza</taxon>
        <taxon>Oryza sativa</taxon>
    </lineage>
</organism>
<proteinExistence type="predicted"/>
<feature type="compositionally biased region" description="Basic residues" evidence="1">
    <location>
        <begin position="66"/>
        <end position="91"/>
    </location>
</feature>
<protein>
    <submittedName>
        <fullName evidence="2">Os04g0116650 protein</fullName>
    </submittedName>
</protein>
<gene>
    <name evidence="2" type="ordered locus">Os04g0116650</name>
    <name evidence="2" type="ORF">OSNPB_040116650</name>
</gene>
<evidence type="ECO:0000256" key="1">
    <source>
        <dbReference type="SAM" id="MobiDB-lite"/>
    </source>
</evidence>
<reference evidence="2 3" key="2">
    <citation type="journal article" date="2013" name="Plant Cell Physiol.">
        <title>Rice Annotation Project Database (RAP-DB): an integrative and interactive database for rice genomics.</title>
        <authorList>
            <person name="Sakai H."/>
            <person name="Lee S.S."/>
            <person name="Tanaka T."/>
            <person name="Numa H."/>
            <person name="Kim J."/>
            <person name="Kawahara Y."/>
            <person name="Wakimoto H."/>
            <person name="Yang C.C."/>
            <person name="Iwamoto M."/>
            <person name="Abe T."/>
            <person name="Yamada Y."/>
            <person name="Muto A."/>
            <person name="Inokuchi H."/>
            <person name="Ikemura T."/>
            <person name="Matsumoto T."/>
            <person name="Sasaki T."/>
            <person name="Itoh T."/>
        </authorList>
    </citation>
    <scope>NUCLEOTIDE SEQUENCE [LARGE SCALE GENOMIC DNA]</scope>
    <source>
        <strain evidence="3">cv. Nipponbare</strain>
    </source>
</reference>
<feature type="non-terminal residue" evidence="2">
    <location>
        <position position="1"/>
    </location>
</feature>
<dbReference type="PaxDb" id="39947-A0A0P0W6C5"/>
<feature type="region of interest" description="Disordered" evidence="1">
    <location>
        <begin position="42"/>
        <end position="145"/>
    </location>
</feature>
<dbReference type="InParanoid" id="A0A0P0W6C5"/>
<sequence length="145" mass="16007">HVCVDVEGHLQLHVDPLPFVLHVQALRQLLHVPVINPFRANSVQGKRRDGDGGAGADVDDGSPAAPRHRRQHGGGHRRQRHGVHPYHRHQPLHVGLVKVERPGPRHGGVVHQHPDLHPVHRLPQPPHPLLAGAGADGRQVEHHRP</sequence>
<reference evidence="2 3" key="3">
    <citation type="journal article" date="2013" name="Rice">
        <title>Improvement of the Oryza sativa Nipponbare reference genome using next generation sequence and optical map data.</title>
        <authorList>
            <person name="Kawahara Y."/>
            <person name="de la Bastide M."/>
            <person name="Hamilton J.P."/>
            <person name="Kanamori H."/>
            <person name="McCombie W.R."/>
            <person name="Ouyang S."/>
            <person name="Schwartz D.C."/>
            <person name="Tanaka T."/>
            <person name="Wu J."/>
            <person name="Zhou S."/>
            <person name="Childs K.L."/>
            <person name="Davidson R.M."/>
            <person name="Lin H."/>
            <person name="Quesada-Ocampo L."/>
            <person name="Vaillancourt B."/>
            <person name="Sakai H."/>
            <person name="Lee S.S."/>
            <person name="Kim J."/>
            <person name="Numa H."/>
            <person name="Itoh T."/>
            <person name="Buell C.R."/>
            <person name="Matsumoto T."/>
        </authorList>
    </citation>
    <scope>NUCLEOTIDE SEQUENCE [LARGE SCALE GENOMIC DNA]</scope>
    <source>
        <strain evidence="3">cv. Nipponbare</strain>
    </source>
</reference>
<reference evidence="3" key="1">
    <citation type="journal article" date="2005" name="Nature">
        <title>The map-based sequence of the rice genome.</title>
        <authorList>
            <consortium name="International rice genome sequencing project (IRGSP)"/>
            <person name="Matsumoto T."/>
            <person name="Wu J."/>
            <person name="Kanamori H."/>
            <person name="Katayose Y."/>
            <person name="Fujisawa M."/>
            <person name="Namiki N."/>
            <person name="Mizuno H."/>
            <person name="Yamamoto K."/>
            <person name="Antonio B.A."/>
            <person name="Baba T."/>
            <person name="Sakata K."/>
            <person name="Nagamura Y."/>
            <person name="Aoki H."/>
            <person name="Arikawa K."/>
            <person name="Arita K."/>
            <person name="Bito T."/>
            <person name="Chiden Y."/>
            <person name="Fujitsuka N."/>
            <person name="Fukunaka R."/>
            <person name="Hamada M."/>
            <person name="Harada C."/>
            <person name="Hayashi A."/>
            <person name="Hijishita S."/>
            <person name="Honda M."/>
            <person name="Hosokawa S."/>
            <person name="Ichikawa Y."/>
            <person name="Idonuma A."/>
            <person name="Iijima M."/>
            <person name="Ikeda M."/>
            <person name="Ikeno M."/>
            <person name="Ito K."/>
            <person name="Ito S."/>
            <person name="Ito T."/>
            <person name="Ito Y."/>
            <person name="Ito Y."/>
            <person name="Iwabuchi A."/>
            <person name="Kamiya K."/>
            <person name="Karasawa W."/>
            <person name="Kurita K."/>
            <person name="Katagiri S."/>
            <person name="Kikuta A."/>
            <person name="Kobayashi H."/>
            <person name="Kobayashi N."/>
            <person name="Machita K."/>
            <person name="Maehara T."/>
            <person name="Masukawa M."/>
            <person name="Mizubayashi T."/>
            <person name="Mukai Y."/>
            <person name="Nagasaki H."/>
            <person name="Nagata Y."/>
            <person name="Naito S."/>
            <person name="Nakashima M."/>
            <person name="Nakama Y."/>
            <person name="Nakamichi Y."/>
            <person name="Nakamura M."/>
            <person name="Meguro A."/>
            <person name="Negishi M."/>
            <person name="Ohta I."/>
            <person name="Ohta T."/>
            <person name="Okamoto M."/>
            <person name="Ono N."/>
            <person name="Saji S."/>
            <person name="Sakaguchi M."/>
            <person name="Sakai K."/>
            <person name="Shibata M."/>
            <person name="Shimokawa T."/>
            <person name="Song J."/>
            <person name="Takazaki Y."/>
            <person name="Terasawa K."/>
            <person name="Tsugane M."/>
            <person name="Tsuji K."/>
            <person name="Ueda S."/>
            <person name="Waki K."/>
            <person name="Yamagata H."/>
            <person name="Yamamoto M."/>
            <person name="Yamamoto S."/>
            <person name="Yamane H."/>
            <person name="Yoshiki S."/>
            <person name="Yoshihara R."/>
            <person name="Yukawa K."/>
            <person name="Zhong H."/>
            <person name="Yano M."/>
            <person name="Yuan Q."/>
            <person name="Ouyang S."/>
            <person name="Liu J."/>
            <person name="Jones K.M."/>
            <person name="Gansberger K."/>
            <person name="Moffat K."/>
            <person name="Hill J."/>
            <person name="Bera J."/>
            <person name="Fadrosh D."/>
            <person name="Jin S."/>
            <person name="Johri S."/>
            <person name="Kim M."/>
            <person name="Overton L."/>
            <person name="Reardon M."/>
            <person name="Tsitrin T."/>
            <person name="Vuong H."/>
            <person name="Weaver B."/>
            <person name="Ciecko A."/>
            <person name="Tallon L."/>
            <person name="Jackson J."/>
            <person name="Pai G."/>
            <person name="Aken S.V."/>
            <person name="Utterback T."/>
            <person name="Reidmuller S."/>
            <person name="Feldblyum T."/>
            <person name="Hsiao J."/>
            <person name="Zismann V."/>
            <person name="Iobst S."/>
            <person name="de Vazeille A.R."/>
            <person name="Buell C.R."/>
            <person name="Ying K."/>
            <person name="Li Y."/>
            <person name="Lu T."/>
            <person name="Huang Y."/>
            <person name="Zhao Q."/>
            <person name="Feng Q."/>
            <person name="Zhang L."/>
            <person name="Zhu J."/>
            <person name="Weng Q."/>
            <person name="Mu J."/>
            <person name="Lu Y."/>
            <person name="Fan D."/>
            <person name="Liu Y."/>
            <person name="Guan J."/>
            <person name="Zhang Y."/>
            <person name="Yu S."/>
            <person name="Liu X."/>
            <person name="Zhang Y."/>
            <person name="Hong G."/>
            <person name="Han B."/>
            <person name="Choisne N."/>
            <person name="Demange N."/>
            <person name="Orjeda G."/>
            <person name="Samain S."/>
            <person name="Cattolico L."/>
            <person name="Pelletier E."/>
            <person name="Couloux A."/>
            <person name="Segurens B."/>
            <person name="Wincker P."/>
            <person name="D'Hont A."/>
            <person name="Scarpelli C."/>
            <person name="Weissenbach J."/>
            <person name="Salanoubat M."/>
            <person name="Quetier F."/>
            <person name="Yu Y."/>
            <person name="Kim H.R."/>
            <person name="Rambo T."/>
            <person name="Currie J."/>
            <person name="Collura K."/>
            <person name="Luo M."/>
            <person name="Yang T."/>
            <person name="Ammiraju J.S.S."/>
            <person name="Engler F."/>
            <person name="Soderlund C."/>
            <person name="Wing R.A."/>
            <person name="Palmer L.E."/>
            <person name="de la Bastide M."/>
            <person name="Spiegel L."/>
            <person name="Nascimento L."/>
            <person name="Zutavern T."/>
            <person name="O'Shaughnessy A."/>
            <person name="Dike S."/>
            <person name="Dedhia N."/>
            <person name="Preston R."/>
            <person name="Balija V."/>
            <person name="McCombie W.R."/>
            <person name="Chow T."/>
            <person name="Chen H."/>
            <person name="Chung M."/>
            <person name="Chen C."/>
            <person name="Shaw J."/>
            <person name="Wu H."/>
            <person name="Hsiao K."/>
            <person name="Chao Y."/>
            <person name="Chu M."/>
            <person name="Cheng C."/>
            <person name="Hour A."/>
            <person name="Lee P."/>
            <person name="Lin S."/>
            <person name="Lin Y."/>
            <person name="Liou J."/>
            <person name="Liu S."/>
            <person name="Hsing Y."/>
            <person name="Raghuvanshi S."/>
            <person name="Mohanty A."/>
            <person name="Bharti A.K."/>
            <person name="Gaur A."/>
            <person name="Gupta V."/>
            <person name="Kumar D."/>
            <person name="Ravi V."/>
            <person name="Vij S."/>
            <person name="Kapur A."/>
            <person name="Khurana P."/>
            <person name="Khurana P."/>
            <person name="Khurana J.P."/>
            <person name="Tyagi A.K."/>
            <person name="Gaikwad K."/>
            <person name="Singh A."/>
            <person name="Dalal V."/>
            <person name="Srivastava S."/>
            <person name="Dixit A."/>
            <person name="Pal A.K."/>
            <person name="Ghazi I.A."/>
            <person name="Yadav M."/>
            <person name="Pandit A."/>
            <person name="Bhargava A."/>
            <person name="Sureshbabu K."/>
            <person name="Batra K."/>
            <person name="Sharma T.R."/>
            <person name="Mohapatra T."/>
            <person name="Singh N.K."/>
            <person name="Messing J."/>
            <person name="Nelson A.B."/>
            <person name="Fuks G."/>
            <person name="Kavchok S."/>
            <person name="Keizer G."/>
            <person name="Linton E."/>
            <person name="Llaca V."/>
            <person name="Song R."/>
            <person name="Tanyolac B."/>
            <person name="Young S."/>
            <person name="Ho-Il K."/>
            <person name="Hahn J.H."/>
            <person name="Sangsakoo G."/>
            <person name="Vanavichit A."/>
            <person name="de Mattos Luiz.A.T."/>
            <person name="Zimmer P.D."/>
            <person name="Malone G."/>
            <person name="Dellagostin O."/>
            <person name="de Oliveira A.C."/>
            <person name="Bevan M."/>
            <person name="Bancroft I."/>
            <person name="Minx P."/>
            <person name="Cordum H."/>
            <person name="Wilson R."/>
            <person name="Cheng Z."/>
            <person name="Jin W."/>
            <person name="Jiang J."/>
            <person name="Leong S.A."/>
            <person name="Iwama H."/>
            <person name="Gojobori T."/>
            <person name="Itoh T."/>
            <person name="Niimura Y."/>
            <person name="Fujii Y."/>
            <person name="Habara T."/>
            <person name="Sakai H."/>
            <person name="Sato Y."/>
            <person name="Wilson G."/>
            <person name="Kumar K."/>
            <person name="McCouch S."/>
            <person name="Juretic N."/>
            <person name="Hoen D."/>
            <person name="Wright S."/>
            <person name="Bruskiewich R."/>
            <person name="Bureau T."/>
            <person name="Miyao A."/>
            <person name="Hirochika H."/>
            <person name="Nishikawa T."/>
            <person name="Kadowaki K."/>
            <person name="Sugiura M."/>
            <person name="Burr B."/>
            <person name="Sasaki T."/>
        </authorList>
    </citation>
    <scope>NUCLEOTIDE SEQUENCE [LARGE SCALE GENOMIC DNA]</scope>
    <source>
        <strain evidence="3">cv. Nipponbare</strain>
    </source>
</reference>
<dbReference type="AlphaFoldDB" id="A0A0P0W6C5"/>
<keyword evidence="3" id="KW-1185">Reference proteome</keyword>
<dbReference type="Proteomes" id="UP000059680">
    <property type="component" value="Chromosome 4"/>
</dbReference>
<evidence type="ECO:0000313" key="3">
    <source>
        <dbReference type="Proteomes" id="UP000059680"/>
    </source>
</evidence>
<accession>A0A0P0W6C5</accession>
<dbReference type="EMBL" id="AP014960">
    <property type="protein sequence ID" value="BAS87611.1"/>
    <property type="molecule type" value="Genomic_DNA"/>
</dbReference>
<name>A0A0P0W6C5_ORYSJ</name>